<dbReference type="AlphaFoldDB" id="A0A6G1BU07"/>
<evidence type="ECO:0000313" key="2">
    <source>
        <dbReference type="Proteomes" id="UP000479710"/>
    </source>
</evidence>
<organism evidence="1 2">
    <name type="scientific">Oryza meyeriana var. granulata</name>
    <dbReference type="NCBI Taxonomy" id="110450"/>
    <lineage>
        <taxon>Eukaryota</taxon>
        <taxon>Viridiplantae</taxon>
        <taxon>Streptophyta</taxon>
        <taxon>Embryophyta</taxon>
        <taxon>Tracheophyta</taxon>
        <taxon>Spermatophyta</taxon>
        <taxon>Magnoliopsida</taxon>
        <taxon>Liliopsida</taxon>
        <taxon>Poales</taxon>
        <taxon>Poaceae</taxon>
        <taxon>BOP clade</taxon>
        <taxon>Oryzoideae</taxon>
        <taxon>Oryzeae</taxon>
        <taxon>Oryzinae</taxon>
        <taxon>Oryza</taxon>
        <taxon>Oryza meyeriana</taxon>
    </lineage>
</organism>
<reference evidence="1 2" key="1">
    <citation type="submission" date="2019-11" db="EMBL/GenBank/DDBJ databases">
        <title>Whole genome sequence of Oryza granulata.</title>
        <authorList>
            <person name="Li W."/>
        </authorList>
    </citation>
    <scope>NUCLEOTIDE SEQUENCE [LARGE SCALE GENOMIC DNA]</scope>
    <source>
        <strain evidence="2">cv. Menghai</strain>
        <tissue evidence="1">Leaf</tissue>
    </source>
</reference>
<dbReference type="EMBL" id="SPHZ02000011">
    <property type="protein sequence ID" value="KAF0891231.1"/>
    <property type="molecule type" value="Genomic_DNA"/>
</dbReference>
<protein>
    <submittedName>
        <fullName evidence="1">Uncharacterized protein</fullName>
    </submittedName>
</protein>
<sequence length="63" mass="6747">MTRRDGGGIALLSSSSGPRLQHRDAALGVASPSVEEAVAQANRGYFEKRHDLETVCSDALYMP</sequence>
<accession>A0A6G1BU07</accession>
<dbReference type="Proteomes" id="UP000479710">
    <property type="component" value="Unassembled WGS sequence"/>
</dbReference>
<comment type="caution">
    <text evidence="1">The sequence shown here is derived from an EMBL/GenBank/DDBJ whole genome shotgun (WGS) entry which is preliminary data.</text>
</comment>
<keyword evidence="2" id="KW-1185">Reference proteome</keyword>
<proteinExistence type="predicted"/>
<evidence type="ECO:0000313" key="1">
    <source>
        <dbReference type="EMBL" id="KAF0891231.1"/>
    </source>
</evidence>
<name>A0A6G1BU07_9ORYZ</name>
<gene>
    <name evidence="1" type="ORF">E2562_009409</name>
</gene>